<dbReference type="InParanoid" id="A0A6P7GQV7"/>
<name>A0A6P7GQV7_DIAVI</name>
<evidence type="ECO:0000313" key="2">
    <source>
        <dbReference type="RefSeq" id="XP_028147618.1"/>
    </source>
</evidence>
<organism evidence="2">
    <name type="scientific">Diabrotica virgifera virgifera</name>
    <name type="common">western corn rootworm</name>
    <dbReference type="NCBI Taxonomy" id="50390"/>
    <lineage>
        <taxon>Eukaryota</taxon>
        <taxon>Metazoa</taxon>
        <taxon>Ecdysozoa</taxon>
        <taxon>Arthropoda</taxon>
        <taxon>Hexapoda</taxon>
        <taxon>Insecta</taxon>
        <taxon>Pterygota</taxon>
        <taxon>Neoptera</taxon>
        <taxon>Endopterygota</taxon>
        <taxon>Coleoptera</taxon>
        <taxon>Polyphaga</taxon>
        <taxon>Cucujiformia</taxon>
        <taxon>Chrysomeloidea</taxon>
        <taxon>Chrysomelidae</taxon>
        <taxon>Galerucinae</taxon>
        <taxon>Diabroticina</taxon>
        <taxon>Diabroticites</taxon>
        <taxon>Diabrotica</taxon>
    </lineage>
</organism>
<evidence type="ECO:0000256" key="1">
    <source>
        <dbReference type="SAM" id="SignalP"/>
    </source>
</evidence>
<keyword evidence="1" id="KW-0732">Signal</keyword>
<sequence length="239" mass="26289">MTKLTLFFCAIILASAYSYPKNVSDDSDDCIDTIKAIVYITEIFIDLFLKAAPQLIDEIEDIWSDFEVLEVDIASSVYDVIFELVNDKLRTWSENTTDAGKKLANCLIDANDAAAAVPMDFINHTLVCSGDDFIALVKSLPALIEDLTDVQVDAKRAADKINDCDGHDYNTALCVLDVVSGLVDVAKTLVIKTHNHIKPVSDQWNAFVNSTINCGKDNIDIYNVAGAKWLQKISDCVTA</sequence>
<reference evidence="2" key="1">
    <citation type="submission" date="2025-08" db="UniProtKB">
        <authorList>
            <consortium name="RefSeq"/>
        </authorList>
    </citation>
    <scope>IDENTIFICATION</scope>
    <source>
        <tissue evidence="2">Whole insect</tissue>
    </source>
</reference>
<gene>
    <name evidence="2" type="primary">LOC114341028</name>
</gene>
<proteinExistence type="predicted"/>
<feature type="signal peptide" evidence="1">
    <location>
        <begin position="1"/>
        <end position="16"/>
    </location>
</feature>
<feature type="chain" id="PRO_5027551330" evidence="1">
    <location>
        <begin position="17"/>
        <end position="239"/>
    </location>
</feature>
<accession>A0A6P7GQV7</accession>
<dbReference type="RefSeq" id="XP_028147618.1">
    <property type="nucleotide sequence ID" value="XM_028291817.1"/>
</dbReference>
<protein>
    <submittedName>
        <fullName evidence="2">Uncharacterized protein LOC114341028</fullName>
    </submittedName>
</protein>
<dbReference type="AlphaFoldDB" id="A0A6P7GQV7"/>